<dbReference type="Proteomes" id="UP001321018">
    <property type="component" value="Unassembled WGS sequence"/>
</dbReference>
<gene>
    <name evidence="3" type="ORF">OB960_00685</name>
</gene>
<name>A0AAP2YUV9_9EURY</name>
<dbReference type="InterPro" id="IPR015943">
    <property type="entry name" value="WD40/YVTN_repeat-like_dom_sf"/>
</dbReference>
<dbReference type="EMBL" id="JAOPKA010000001">
    <property type="protein sequence ID" value="MCU4739917.1"/>
    <property type="molecule type" value="Genomic_DNA"/>
</dbReference>
<evidence type="ECO:0000256" key="1">
    <source>
        <dbReference type="SAM" id="MobiDB-lite"/>
    </source>
</evidence>
<dbReference type="InterPro" id="IPR011047">
    <property type="entry name" value="Quinoprotein_ADH-like_sf"/>
</dbReference>
<evidence type="ECO:0000313" key="3">
    <source>
        <dbReference type="EMBL" id="MCU4739917.1"/>
    </source>
</evidence>
<feature type="compositionally biased region" description="Acidic residues" evidence="1">
    <location>
        <begin position="46"/>
        <end position="66"/>
    </location>
</feature>
<dbReference type="Gene3D" id="2.130.10.10">
    <property type="entry name" value="YVTN repeat-like/Quinoprotein amine dehydrogenase"/>
    <property type="match status" value="1"/>
</dbReference>
<comment type="caution">
    <text evidence="3">The sequence shown here is derived from an EMBL/GenBank/DDBJ whole genome shotgun (WGS) entry which is preliminary data.</text>
</comment>
<feature type="compositionally biased region" description="Acidic residues" evidence="1">
    <location>
        <begin position="361"/>
        <end position="378"/>
    </location>
</feature>
<dbReference type="InterPro" id="IPR002372">
    <property type="entry name" value="PQQ_rpt_dom"/>
</dbReference>
<feature type="domain" description="Pyrrolo-quinoline quinone repeat" evidence="2">
    <location>
        <begin position="259"/>
        <end position="367"/>
    </location>
</feature>
<evidence type="ECO:0000259" key="2">
    <source>
        <dbReference type="Pfam" id="PF13360"/>
    </source>
</evidence>
<dbReference type="AlphaFoldDB" id="A0AAP2YUV9"/>
<dbReference type="InterPro" id="IPR018391">
    <property type="entry name" value="PQQ_b-propeller_rpt"/>
</dbReference>
<reference evidence="3" key="1">
    <citation type="submission" date="2022-09" db="EMBL/GenBank/DDBJ databases">
        <title>Enrichment on poylsaccharides allowed isolation of novel metabolic and taxonomic groups of Haloarchaea.</title>
        <authorList>
            <person name="Sorokin D.Y."/>
            <person name="Elcheninov A.G."/>
            <person name="Khizhniak T.V."/>
            <person name="Kolganova T.V."/>
            <person name="Kublanov I.V."/>
        </authorList>
    </citation>
    <scope>NUCLEOTIDE SEQUENCE</scope>
    <source>
        <strain evidence="3">AArc-xg1-1</strain>
    </source>
</reference>
<dbReference type="Gene3D" id="2.40.128.630">
    <property type="match status" value="2"/>
</dbReference>
<dbReference type="SUPFAM" id="SSF50998">
    <property type="entry name" value="Quinoprotein alcohol dehydrogenase-like"/>
    <property type="match status" value="2"/>
</dbReference>
<dbReference type="RefSeq" id="WP_338001776.1">
    <property type="nucleotide sequence ID" value="NZ_JAOPKA010000001.1"/>
</dbReference>
<dbReference type="Pfam" id="PF13360">
    <property type="entry name" value="PQQ_2"/>
    <property type="match status" value="2"/>
</dbReference>
<protein>
    <submittedName>
        <fullName evidence="3">PQQ-binding-like beta-propeller repeat protein</fullName>
    </submittedName>
</protein>
<dbReference type="PANTHER" id="PTHR34512">
    <property type="entry name" value="CELL SURFACE PROTEIN"/>
    <property type="match status" value="1"/>
</dbReference>
<dbReference type="PROSITE" id="PS51257">
    <property type="entry name" value="PROKAR_LIPOPROTEIN"/>
    <property type="match status" value="1"/>
</dbReference>
<feature type="region of interest" description="Disordered" evidence="1">
    <location>
        <begin position="20"/>
        <end position="74"/>
    </location>
</feature>
<dbReference type="PANTHER" id="PTHR34512:SF30">
    <property type="entry name" value="OUTER MEMBRANE PROTEIN ASSEMBLY FACTOR BAMB"/>
    <property type="match status" value="1"/>
</dbReference>
<proteinExistence type="predicted"/>
<dbReference type="SMART" id="SM00564">
    <property type="entry name" value="PQQ"/>
    <property type="match status" value="7"/>
</dbReference>
<sequence>MNRRDVLARIAVAGVLGAGLGSGCLDASEPEPESGAGAGDTNTETDTSDSTEGATDDGTETDDTTDVAEPVWSHDVGGTIDTVAHGTVFGREHFDDEDGDGGVFGLDVETGNQKWTYGQSGGYTMFTSFTVADALYFGFGTDAIGDGSGELYALEFDGTERWTRSVGSVYERPIVDGDEDVVYAGSDDGVVRAFDTNDGTIRWRADDFTGAPPGELTVVGVTDAILVATGQLVALDPADGSVLWRYGDPDDRIRDATVVDGVAYLTERDGLAAVAVDDGDERWRVDFDHNRWIQGIEAGRVFVEHQYDIHAFALEDGDELWTVSNTDRVAIDFHDDRTYIGTDQLSALEAEDGSERWSVPIDEDEGGGGGEDENEDDPIQSIQVVTDGESTSDGDDHSIFVQTDDTGLSRVDPDGEITWTATVDGRISNVVVDGDSAFVGSRDGIYSFSLDSS</sequence>
<evidence type="ECO:0000313" key="4">
    <source>
        <dbReference type="Proteomes" id="UP001321018"/>
    </source>
</evidence>
<feature type="region of interest" description="Disordered" evidence="1">
    <location>
        <begin position="350"/>
        <end position="378"/>
    </location>
</feature>
<feature type="domain" description="Pyrrolo-quinoline quinone repeat" evidence="2">
    <location>
        <begin position="143"/>
        <end position="248"/>
    </location>
</feature>
<organism evidence="3 4">
    <name type="scientific">Natronoglomus mannanivorans</name>
    <dbReference type="NCBI Taxonomy" id="2979990"/>
    <lineage>
        <taxon>Archaea</taxon>
        <taxon>Methanobacteriati</taxon>
        <taxon>Methanobacteriota</taxon>
        <taxon>Stenosarchaea group</taxon>
        <taxon>Halobacteria</taxon>
        <taxon>Halobacteriales</taxon>
        <taxon>Natrialbaceae</taxon>
        <taxon>Natronoglomus</taxon>
    </lineage>
</organism>
<accession>A0AAP2YUV9</accession>